<keyword evidence="4 6" id="KW-1133">Transmembrane helix</keyword>
<feature type="transmembrane region" description="Helical" evidence="6">
    <location>
        <begin position="62"/>
        <end position="81"/>
    </location>
</feature>
<proteinExistence type="predicted"/>
<evidence type="ECO:0000256" key="6">
    <source>
        <dbReference type="SAM" id="Phobius"/>
    </source>
</evidence>
<keyword evidence="2" id="KW-1003">Cell membrane</keyword>
<evidence type="ECO:0000313" key="8">
    <source>
        <dbReference type="EMBL" id="MFC5059024.1"/>
    </source>
</evidence>
<evidence type="ECO:0000256" key="5">
    <source>
        <dbReference type="ARBA" id="ARBA00023136"/>
    </source>
</evidence>
<dbReference type="Proteomes" id="UP001595833">
    <property type="component" value="Unassembled WGS sequence"/>
</dbReference>
<feature type="transmembrane region" description="Helical" evidence="6">
    <location>
        <begin position="205"/>
        <end position="224"/>
    </location>
</feature>
<reference evidence="9" key="1">
    <citation type="journal article" date="2019" name="Int. J. Syst. Evol. Microbiol.">
        <title>The Global Catalogue of Microorganisms (GCM) 10K type strain sequencing project: providing services to taxonomists for standard genome sequencing and annotation.</title>
        <authorList>
            <consortium name="The Broad Institute Genomics Platform"/>
            <consortium name="The Broad Institute Genome Sequencing Center for Infectious Disease"/>
            <person name="Wu L."/>
            <person name="Ma J."/>
        </authorList>
    </citation>
    <scope>NUCLEOTIDE SEQUENCE [LARGE SCALE GENOMIC DNA]</scope>
    <source>
        <strain evidence="9">KCTC 12848</strain>
    </source>
</reference>
<feature type="transmembrane region" description="Helical" evidence="6">
    <location>
        <begin position="174"/>
        <end position="193"/>
    </location>
</feature>
<feature type="transmembrane region" description="Helical" evidence="6">
    <location>
        <begin position="134"/>
        <end position="162"/>
    </location>
</feature>
<name>A0ABV9YCD0_9PSEU</name>
<dbReference type="PANTHER" id="PTHR45530:SF3">
    <property type="entry name" value="TWO-COMPONENT SYSTEM NARL FAMILY SENSOR HISTIDINE KINASE BARA"/>
    <property type="match status" value="1"/>
</dbReference>
<organism evidence="8 9">
    <name type="scientific">Saccharothrix xinjiangensis</name>
    <dbReference type="NCBI Taxonomy" id="204798"/>
    <lineage>
        <taxon>Bacteria</taxon>
        <taxon>Bacillati</taxon>
        <taxon>Actinomycetota</taxon>
        <taxon>Actinomycetes</taxon>
        <taxon>Pseudonocardiales</taxon>
        <taxon>Pseudonocardiaceae</taxon>
        <taxon>Saccharothrix</taxon>
    </lineage>
</organism>
<comment type="subcellular location">
    <subcellularLocation>
        <location evidence="1">Cell membrane</location>
        <topology evidence="1">Multi-pass membrane protein</topology>
    </subcellularLocation>
</comment>
<evidence type="ECO:0000256" key="2">
    <source>
        <dbReference type="ARBA" id="ARBA00022475"/>
    </source>
</evidence>
<evidence type="ECO:0000256" key="4">
    <source>
        <dbReference type="ARBA" id="ARBA00022989"/>
    </source>
</evidence>
<dbReference type="PANTHER" id="PTHR45530">
    <property type="entry name" value="SENSORY TRANSDUCTION HISTIDINE KINASE"/>
    <property type="match status" value="1"/>
</dbReference>
<protein>
    <submittedName>
        <fullName evidence="8">MASE1 domain-containing protein</fullName>
    </submittedName>
</protein>
<feature type="transmembrane region" description="Helical" evidence="6">
    <location>
        <begin position="31"/>
        <end position="50"/>
    </location>
</feature>
<keyword evidence="5 6" id="KW-0472">Membrane</keyword>
<feature type="transmembrane region" description="Helical" evidence="6">
    <location>
        <begin position="101"/>
        <end position="122"/>
    </location>
</feature>
<sequence length="343" mass="36239">MSPQLGVVRAAWAVDAGVVHLLPRLRSWGPHAARLLLVAACYYLGARLGLLRALVDDQVTPLWPPTGVALLSLLLGGLRLWPGIAVAAFVVNAPLGGVGEALLICAGNTLAPVVGFLLLRRVGFRLELDRTRDALSLVLLGAFTGMLVSATVGSGALLLSGVVDGVDFWATWSVWWTGDVLGVLVLVPLALTARSLRGRRPAPRRVVEAVALLVSTTAVMAVATTTDIRLMYLVFPFLIWAAFRFGHAGTAPCALIAAVLAAHGATRASGPFEGLELLVRMVTLQAFNGTVVTTALLLSAVVAERNAARAAIERTVAQLTDVVSRHRPLLVRDVPPPRPPEAR</sequence>
<comment type="caution">
    <text evidence="8">The sequence shown here is derived from an EMBL/GenBank/DDBJ whole genome shotgun (WGS) entry which is preliminary data.</text>
</comment>
<feature type="domain" description="MASE1" evidence="7">
    <location>
        <begin position="35"/>
        <end position="305"/>
    </location>
</feature>
<evidence type="ECO:0000256" key="3">
    <source>
        <dbReference type="ARBA" id="ARBA00022692"/>
    </source>
</evidence>
<evidence type="ECO:0000259" key="7">
    <source>
        <dbReference type="Pfam" id="PF05231"/>
    </source>
</evidence>
<keyword evidence="3 6" id="KW-0812">Transmembrane</keyword>
<dbReference type="InterPro" id="IPR007895">
    <property type="entry name" value="MASE1"/>
</dbReference>
<gene>
    <name evidence="8" type="ORF">ACFPFM_35375</name>
</gene>
<accession>A0ABV9YCD0</accession>
<dbReference type="EMBL" id="JBHSJB010000037">
    <property type="protein sequence ID" value="MFC5059024.1"/>
    <property type="molecule type" value="Genomic_DNA"/>
</dbReference>
<dbReference type="RefSeq" id="WP_344039352.1">
    <property type="nucleotide sequence ID" value="NZ_BAAAKE010000015.1"/>
</dbReference>
<keyword evidence="9" id="KW-1185">Reference proteome</keyword>
<dbReference type="Pfam" id="PF05231">
    <property type="entry name" value="MASE1"/>
    <property type="match status" value="1"/>
</dbReference>
<evidence type="ECO:0000256" key="1">
    <source>
        <dbReference type="ARBA" id="ARBA00004651"/>
    </source>
</evidence>
<evidence type="ECO:0000313" key="9">
    <source>
        <dbReference type="Proteomes" id="UP001595833"/>
    </source>
</evidence>